<evidence type="ECO:0000259" key="4">
    <source>
        <dbReference type="Pfam" id="PF00884"/>
    </source>
</evidence>
<dbReference type="SUPFAM" id="SSF52540">
    <property type="entry name" value="P-loop containing nucleoside triphosphate hydrolases"/>
    <property type="match status" value="1"/>
</dbReference>
<dbReference type="RefSeq" id="WP_207088641.1">
    <property type="nucleotide sequence ID" value="NZ_JAFLQW010000364.1"/>
</dbReference>
<dbReference type="PANTHER" id="PTHR42693:SF53">
    <property type="entry name" value="ENDO-4-O-SULFATASE"/>
    <property type="match status" value="1"/>
</dbReference>
<dbReference type="Pfam" id="PF00685">
    <property type="entry name" value="Sulfotransfer_1"/>
    <property type="match status" value="1"/>
</dbReference>
<dbReference type="Proteomes" id="UP000664844">
    <property type="component" value="Unassembled WGS sequence"/>
</dbReference>
<feature type="domain" description="Sulfotransferase" evidence="3">
    <location>
        <begin position="40"/>
        <end position="92"/>
    </location>
</feature>
<dbReference type="PANTHER" id="PTHR42693">
    <property type="entry name" value="ARYLSULFATASE FAMILY MEMBER"/>
    <property type="match status" value="1"/>
</dbReference>
<organism evidence="5 6">
    <name type="scientific">Phormidium pseudopriestleyi FRX01</name>
    <dbReference type="NCBI Taxonomy" id="1759528"/>
    <lineage>
        <taxon>Bacteria</taxon>
        <taxon>Bacillati</taxon>
        <taxon>Cyanobacteriota</taxon>
        <taxon>Cyanophyceae</taxon>
        <taxon>Oscillatoriophycideae</taxon>
        <taxon>Oscillatoriales</taxon>
        <taxon>Oscillatoriaceae</taxon>
        <taxon>Phormidium</taxon>
    </lineage>
</organism>
<protein>
    <submittedName>
        <fullName evidence="5">Sulfatase-like hydrolase/transferase</fullName>
    </submittedName>
</protein>
<name>A0ABS3FSP7_9CYAN</name>
<dbReference type="InterPro" id="IPR000917">
    <property type="entry name" value="Sulfatase_N"/>
</dbReference>
<keyword evidence="6" id="KW-1185">Reference proteome</keyword>
<evidence type="ECO:0000256" key="2">
    <source>
        <dbReference type="ARBA" id="ARBA00022801"/>
    </source>
</evidence>
<reference evidence="5 6" key="1">
    <citation type="submission" date="2021-03" db="EMBL/GenBank/DDBJ databases">
        <title>Metabolic Capacity of the Antarctic Cyanobacterium Phormidium pseudopriestleyi that Sustains Oxygenic Photosynthesis in the Presence of Hydrogen Sulfide.</title>
        <authorList>
            <person name="Lumian J.E."/>
            <person name="Jungblut A.D."/>
            <person name="Dillon M.L."/>
            <person name="Hawes I."/>
            <person name="Doran P.T."/>
            <person name="Mackey T.J."/>
            <person name="Dick G.J."/>
            <person name="Grettenberger C.L."/>
            <person name="Sumner D.Y."/>
        </authorList>
    </citation>
    <scope>NUCLEOTIDE SEQUENCE [LARGE SCALE GENOMIC DNA]</scope>
    <source>
        <strain evidence="5 6">FRX01</strain>
    </source>
</reference>
<feature type="domain" description="Sulfatase N-terminal" evidence="4">
    <location>
        <begin position="191"/>
        <end position="295"/>
    </location>
</feature>
<comment type="similarity">
    <text evidence="1">Belongs to the sulfatase family.</text>
</comment>
<dbReference type="Gene3D" id="3.40.720.10">
    <property type="entry name" value="Alkaline Phosphatase, subunit A"/>
    <property type="match status" value="1"/>
</dbReference>
<evidence type="ECO:0000259" key="3">
    <source>
        <dbReference type="Pfam" id="PF00685"/>
    </source>
</evidence>
<dbReference type="EMBL" id="JAFLQW010000364">
    <property type="protein sequence ID" value="MBO0350146.1"/>
    <property type="molecule type" value="Genomic_DNA"/>
</dbReference>
<evidence type="ECO:0000256" key="1">
    <source>
        <dbReference type="ARBA" id="ARBA00008779"/>
    </source>
</evidence>
<dbReference type="InterPro" id="IPR017850">
    <property type="entry name" value="Alkaline_phosphatase_core_sf"/>
</dbReference>
<dbReference type="Gene3D" id="3.40.50.300">
    <property type="entry name" value="P-loop containing nucleotide triphosphate hydrolases"/>
    <property type="match status" value="1"/>
</dbReference>
<evidence type="ECO:0000313" key="5">
    <source>
        <dbReference type="EMBL" id="MBO0350146.1"/>
    </source>
</evidence>
<dbReference type="InterPro" id="IPR027417">
    <property type="entry name" value="P-loop_NTPase"/>
</dbReference>
<dbReference type="Pfam" id="PF00884">
    <property type="entry name" value="Sulfatase"/>
    <property type="match status" value="1"/>
</dbReference>
<evidence type="ECO:0000313" key="6">
    <source>
        <dbReference type="Proteomes" id="UP000664844"/>
    </source>
</evidence>
<gene>
    <name evidence="5" type="ORF">J0895_13685</name>
</gene>
<accession>A0ABS3FSP7</accession>
<proteinExistence type="inferred from homology"/>
<comment type="caution">
    <text evidence="5">The sequence shown here is derived from an EMBL/GenBank/DDBJ whole genome shotgun (WGS) entry which is preliminary data.</text>
</comment>
<dbReference type="InterPro" id="IPR050738">
    <property type="entry name" value="Sulfatase"/>
</dbReference>
<keyword evidence="2" id="KW-0378">Hydrolase</keyword>
<dbReference type="SUPFAM" id="SSF53649">
    <property type="entry name" value="Alkaline phosphatase-like"/>
    <property type="match status" value="1"/>
</dbReference>
<sequence>MSIFPLPRRSPRQSDRLVPEIAKLESDPNYRSLAYQRYSYLSRGLYLEQLQRWFDCFPKEQFLILKSEDLFANPAATVRQVFNFLGLPDYQLPEYGQHQAGNYDKIDKSIKAALSEYFQPHNRQLEQYLGRTFNWDTDSQPVQNANPIQAKQELYQKLAVLSQVSPEQIRSEIAPWQTWLEISNPPKPKKPNILLLMSDQHRQDAMGCSGGWVRTPHLDRLAAEGIRFSNCITTSPICVPTRISLAIGWYPHNTGIWDNCPGTLPPDSRTWMQAIRARGDRTALFGKTHWHSQESDLRDGIPLLYAYGFDEEIEVAGPWGNTHKRSQMRDEWEAGGLWQAYKDDCAERSSCRQRVRPSPLGLEYYKDVWVARQACNYLERYISICEFGLRIYVRRPWQRSSRFLSFSVLKAMLKKLPGMKWLLLIVSDGGAVAIAKL</sequence>
<dbReference type="InterPro" id="IPR000863">
    <property type="entry name" value="Sulfotransferase_dom"/>
</dbReference>